<evidence type="ECO:0000256" key="1">
    <source>
        <dbReference type="SAM" id="MobiDB-lite"/>
    </source>
</evidence>
<dbReference type="EMBL" id="JAUPFM010000002">
    <property type="protein sequence ID" value="KAK2858844.1"/>
    <property type="molecule type" value="Genomic_DNA"/>
</dbReference>
<reference evidence="2" key="1">
    <citation type="submission" date="2023-07" db="EMBL/GenBank/DDBJ databases">
        <title>Chromosome-level Genome Assembly of Striped Snakehead (Channa striata).</title>
        <authorList>
            <person name="Liu H."/>
        </authorList>
    </citation>
    <scope>NUCLEOTIDE SEQUENCE</scope>
    <source>
        <strain evidence="2">Gz</strain>
        <tissue evidence="2">Muscle</tissue>
    </source>
</reference>
<protein>
    <submittedName>
        <fullName evidence="2">Uncharacterized protein</fullName>
    </submittedName>
</protein>
<proteinExistence type="predicted"/>
<name>A0AA88NFY7_CHASR</name>
<feature type="compositionally biased region" description="Polar residues" evidence="1">
    <location>
        <begin position="34"/>
        <end position="45"/>
    </location>
</feature>
<dbReference type="Proteomes" id="UP001187415">
    <property type="component" value="Unassembled WGS sequence"/>
</dbReference>
<comment type="caution">
    <text evidence="2">The sequence shown here is derived from an EMBL/GenBank/DDBJ whole genome shotgun (WGS) entry which is preliminary data.</text>
</comment>
<organism evidence="2 3">
    <name type="scientific">Channa striata</name>
    <name type="common">Snakehead murrel</name>
    <name type="synonym">Ophicephalus striatus</name>
    <dbReference type="NCBI Taxonomy" id="64152"/>
    <lineage>
        <taxon>Eukaryota</taxon>
        <taxon>Metazoa</taxon>
        <taxon>Chordata</taxon>
        <taxon>Craniata</taxon>
        <taxon>Vertebrata</taxon>
        <taxon>Euteleostomi</taxon>
        <taxon>Actinopterygii</taxon>
        <taxon>Neopterygii</taxon>
        <taxon>Teleostei</taxon>
        <taxon>Neoteleostei</taxon>
        <taxon>Acanthomorphata</taxon>
        <taxon>Anabantaria</taxon>
        <taxon>Anabantiformes</taxon>
        <taxon>Channoidei</taxon>
        <taxon>Channidae</taxon>
        <taxon>Channa</taxon>
    </lineage>
</organism>
<keyword evidence="3" id="KW-1185">Reference proteome</keyword>
<gene>
    <name evidence="2" type="ORF">Q5P01_003464</name>
</gene>
<accession>A0AA88NFY7</accession>
<evidence type="ECO:0000313" key="2">
    <source>
        <dbReference type="EMBL" id="KAK2858844.1"/>
    </source>
</evidence>
<sequence>MTGSPTAHQRPCSTPPPPHVGPCGRSGGARRHLPQQSTSSAVRNTTAQKVDDILGQRLASLRLANLDTEAIEQAERTSFFDEANEKCKSHNPARSVTTISACNPARDMSRWKQLIEKHRLESWLVGLPVRKRKGHIFIRNPSRERTQWISVRQQGAGGAELTLKVFNHRYRSVVKAPLTCSSFVESL</sequence>
<evidence type="ECO:0000313" key="3">
    <source>
        <dbReference type="Proteomes" id="UP001187415"/>
    </source>
</evidence>
<dbReference type="AlphaFoldDB" id="A0AA88NFY7"/>
<feature type="region of interest" description="Disordered" evidence="1">
    <location>
        <begin position="1"/>
        <end position="45"/>
    </location>
</feature>